<dbReference type="PANTHER" id="PTHR43398:SF1">
    <property type="entry name" value="DOLICHOL-PHOSPHATE MANNOSYLTRANSFERASE SUBUNIT 1"/>
    <property type="match status" value="1"/>
</dbReference>
<dbReference type="PaxDb" id="1140-Synpcc7942_0150"/>
<evidence type="ECO:0000256" key="5">
    <source>
        <dbReference type="ARBA" id="ARBA00022692"/>
    </source>
</evidence>
<accession>Q31RY7</accession>
<feature type="domain" description="GtrA/DPMS transmembrane" evidence="10">
    <location>
        <begin position="264"/>
        <end position="386"/>
    </location>
</feature>
<dbReference type="InterPro" id="IPR029044">
    <property type="entry name" value="Nucleotide-diphossugar_trans"/>
</dbReference>
<keyword evidence="12" id="KW-1185">Reference proteome</keyword>
<keyword evidence="4 11" id="KW-0808">Transferase</keyword>
<dbReference type="Pfam" id="PF00535">
    <property type="entry name" value="Glycos_transf_2"/>
    <property type="match status" value="1"/>
</dbReference>
<dbReference type="BioCyc" id="SYNEL:SYNPCC7942_0150-MONOMER"/>
<feature type="transmembrane region" description="Helical" evidence="8">
    <location>
        <begin position="361"/>
        <end position="380"/>
    </location>
</feature>
<feature type="domain" description="Glycosyltransferase 2-like" evidence="9">
    <location>
        <begin position="27"/>
        <end position="191"/>
    </location>
</feature>
<dbReference type="Gene3D" id="3.90.550.10">
    <property type="entry name" value="Spore Coat Polysaccharide Biosynthesis Protein SpsA, Chain A"/>
    <property type="match status" value="1"/>
</dbReference>
<dbReference type="AlphaFoldDB" id="Q31RY7"/>
<evidence type="ECO:0000256" key="4">
    <source>
        <dbReference type="ARBA" id="ARBA00022679"/>
    </source>
</evidence>
<evidence type="ECO:0000256" key="1">
    <source>
        <dbReference type="ARBA" id="ARBA00004141"/>
    </source>
</evidence>
<evidence type="ECO:0000256" key="2">
    <source>
        <dbReference type="ARBA" id="ARBA00006739"/>
    </source>
</evidence>
<dbReference type="GO" id="GO:0006488">
    <property type="term" value="P:dolichol-linked oligosaccharide biosynthetic process"/>
    <property type="evidence" value="ECO:0007669"/>
    <property type="project" value="TreeGrafter"/>
</dbReference>
<organism evidence="11 12">
    <name type="scientific">Synechococcus elongatus (strain ATCC 33912 / PCC 7942 / FACHB-805)</name>
    <name type="common">Anacystis nidulans R2</name>
    <dbReference type="NCBI Taxonomy" id="1140"/>
    <lineage>
        <taxon>Bacteria</taxon>
        <taxon>Bacillati</taxon>
        <taxon>Cyanobacteriota</taxon>
        <taxon>Cyanophyceae</taxon>
        <taxon>Synechococcales</taxon>
        <taxon>Synechococcaceae</taxon>
        <taxon>Synechococcus</taxon>
    </lineage>
</organism>
<evidence type="ECO:0000259" key="10">
    <source>
        <dbReference type="Pfam" id="PF04138"/>
    </source>
</evidence>
<keyword evidence="5 8" id="KW-0812">Transmembrane</keyword>
<dbReference type="Proteomes" id="UP000889800">
    <property type="component" value="Chromosome"/>
</dbReference>
<evidence type="ECO:0000313" key="11">
    <source>
        <dbReference type="EMBL" id="ABB56182.1"/>
    </source>
</evidence>
<comment type="similarity">
    <text evidence="2">Belongs to the glycosyltransferase 2 family.</text>
</comment>
<dbReference type="GO" id="GO:0006506">
    <property type="term" value="P:GPI anchor biosynthetic process"/>
    <property type="evidence" value="ECO:0007669"/>
    <property type="project" value="TreeGrafter"/>
</dbReference>
<dbReference type="EMBL" id="CP000100">
    <property type="protein sequence ID" value="ABB56182.1"/>
    <property type="molecule type" value="Genomic_DNA"/>
</dbReference>
<feature type="transmembrane region" description="Helical" evidence="8">
    <location>
        <begin position="262"/>
        <end position="283"/>
    </location>
</feature>
<dbReference type="EC" id="2.4.1.83" evidence="11"/>
<comment type="subcellular location">
    <subcellularLocation>
        <location evidence="1">Membrane</location>
        <topology evidence="1">Multi-pass membrane protein</topology>
    </subcellularLocation>
</comment>
<dbReference type="GO" id="GO:0035269">
    <property type="term" value="P:protein O-linked glycosylation via mannose"/>
    <property type="evidence" value="ECO:0007669"/>
    <property type="project" value="TreeGrafter"/>
</dbReference>
<dbReference type="HOGENOM" id="CLU_039727_0_0_3"/>
<evidence type="ECO:0000259" key="9">
    <source>
        <dbReference type="Pfam" id="PF00535"/>
    </source>
</evidence>
<keyword evidence="7 8" id="KW-0472">Membrane</keyword>
<keyword evidence="6 8" id="KW-1133">Transmembrane helix</keyword>
<reference evidence="12" key="1">
    <citation type="submission" date="2005-08" db="EMBL/GenBank/DDBJ databases">
        <title>Complete sequence of chromosome 1 of Synechococcus elongatus PCC 7942.</title>
        <authorList>
            <consortium name="US DOE Joint Genome Institute"/>
            <person name="Copeland A."/>
            <person name="Lucas S."/>
            <person name="Lapidus A."/>
            <person name="Barry K."/>
            <person name="Detter J.C."/>
            <person name="Glavina T."/>
            <person name="Hammon N."/>
            <person name="Israni S."/>
            <person name="Pitluck S."/>
            <person name="Schmutz J."/>
            <person name="Larimer F."/>
            <person name="Land M."/>
            <person name="Kyrpides N."/>
            <person name="Lykidis A."/>
            <person name="Richardson P."/>
        </authorList>
    </citation>
    <scope>NUCLEOTIDE SEQUENCE [LARGE SCALE GENOMIC DNA]</scope>
    <source>
        <strain evidence="12">ATCC 33912 / PCC 7942 / FACHB-805</strain>
    </source>
</reference>
<evidence type="ECO:0000256" key="3">
    <source>
        <dbReference type="ARBA" id="ARBA00022676"/>
    </source>
</evidence>
<dbReference type="InterPro" id="IPR001173">
    <property type="entry name" value="Glyco_trans_2-like"/>
</dbReference>
<sequence>MSRGAIASYAGQQFASEPQWLALPFLSLVIPTFNEAENIQPLLLQLNELLDRALADRYELIVVDDDSPDRTWALAEQLQPKLPMLTVLRRQGDRGLATAVVYGWQRAQGEILGVIDGDLQHPPETLLALIQTMQAGADLAVASRNVSGGGVSDWSVWRRLGSRGAQLLGLLILPEVLGRVSDPMSGYFMVRRSRLDLPSLQPRGYKILLEVIAKGQIRQIREVGFIFRERSQGESKVTAREYWHYLQHLCSLRLQRWESARFLKFVGAGATGVIVDSVVLYLLHDPSRLGWPLLLSKFIAAEVAILNNFVFNEFWTFGDLARGSQRRYWPRRFLKFNLICSLGIFLNLLILSLLVEGLKLHYLPSNWVAIAVVTLWNFWLNRKLTWVG</sequence>
<dbReference type="GO" id="GO:0004582">
    <property type="term" value="F:dolichyl-phosphate beta-D-mannosyltransferase activity"/>
    <property type="evidence" value="ECO:0007669"/>
    <property type="project" value="UniProtKB-EC"/>
</dbReference>
<evidence type="ECO:0000256" key="7">
    <source>
        <dbReference type="ARBA" id="ARBA00023136"/>
    </source>
</evidence>
<dbReference type="KEGG" id="syf:Synpcc7942_0150"/>
<gene>
    <name evidence="11" type="ordered locus">Synpcc7942_0150</name>
</gene>
<dbReference type="GO" id="GO:0016020">
    <property type="term" value="C:membrane"/>
    <property type="evidence" value="ECO:0007669"/>
    <property type="project" value="UniProtKB-SubCell"/>
</dbReference>
<protein>
    <submittedName>
        <fullName evidence="11">Dolichyl-phosphate beta-D-mannosyltransferase</fullName>
        <ecNumber evidence="11">2.4.1.83</ecNumber>
    </submittedName>
</protein>
<keyword evidence="3 11" id="KW-0328">Glycosyltransferase</keyword>
<dbReference type="eggNOG" id="COG0463">
    <property type="taxonomic scope" value="Bacteria"/>
</dbReference>
<dbReference type="Pfam" id="PF04138">
    <property type="entry name" value="GtrA_DPMS_TM"/>
    <property type="match status" value="1"/>
</dbReference>
<name>Q31RY7_SYNE7</name>
<dbReference type="InterPro" id="IPR039528">
    <property type="entry name" value="DPM1-like"/>
</dbReference>
<feature type="transmembrane region" description="Helical" evidence="8">
    <location>
        <begin position="333"/>
        <end position="355"/>
    </location>
</feature>
<evidence type="ECO:0000256" key="8">
    <source>
        <dbReference type="SAM" id="Phobius"/>
    </source>
</evidence>
<proteinExistence type="inferred from homology"/>
<dbReference type="eggNOG" id="COG2246">
    <property type="taxonomic scope" value="Bacteria"/>
</dbReference>
<evidence type="ECO:0000313" key="12">
    <source>
        <dbReference type="Proteomes" id="UP000889800"/>
    </source>
</evidence>
<dbReference type="SUPFAM" id="SSF53448">
    <property type="entry name" value="Nucleotide-diphospho-sugar transferases"/>
    <property type="match status" value="1"/>
</dbReference>
<dbReference type="GO" id="GO:0000271">
    <property type="term" value="P:polysaccharide biosynthetic process"/>
    <property type="evidence" value="ECO:0007669"/>
    <property type="project" value="InterPro"/>
</dbReference>
<dbReference type="CAZy" id="GT2">
    <property type="family name" value="Glycosyltransferase Family 2"/>
</dbReference>
<dbReference type="STRING" id="1140.Synpcc7942_0150"/>
<dbReference type="InterPro" id="IPR007267">
    <property type="entry name" value="GtrA_DPMS_TM"/>
</dbReference>
<feature type="transmembrane region" description="Helical" evidence="8">
    <location>
        <begin position="289"/>
        <end position="312"/>
    </location>
</feature>
<dbReference type="PANTHER" id="PTHR43398">
    <property type="entry name" value="DOLICHOL-PHOSPHATE MANNOSYLTRANSFERASE SUBUNIT 1"/>
    <property type="match status" value="1"/>
</dbReference>
<evidence type="ECO:0000256" key="6">
    <source>
        <dbReference type="ARBA" id="ARBA00022989"/>
    </source>
</evidence>
<dbReference type="CDD" id="cd06442">
    <property type="entry name" value="DPM1_like"/>
    <property type="match status" value="1"/>
</dbReference>